<reference evidence="1" key="1">
    <citation type="journal article" date="2016" name="Insect Biochem. Mol. Biol.">
        <title>Multifaceted biological insights from a draft genome sequence of the tobacco hornworm moth, Manduca sexta.</title>
        <authorList>
            <person name="Kanost M.R."/>
            <person name="Arrese E.L."/>
            <person name="Cao X."/>
            <person name="Chen Y.R."/>
            <person name="Chellapilla S."/>
            <person name="Goldsmith M.R."/>
            <person name="Grosse-Wilde E."/>
            <person name="Heckel D.G."/>
            <person name="Herndon N."/>
            <person name="Jiang H."/>
            <person name="Papanicolaou A."/>
            <person name="Qu J."/>
            <person name="Soulages J.L."/>
            <person name="Vogel H."/>
            <person name="Walters J."/>
            <person name="Waterhouse R.M."/>
            <person name="Ahn S.J."/>
            <person name="Almeida F.C."/>
            <person name="An C."/>
            <person name="Aqrawi P."/>
            <person name="Bretschneider A."/>
            <person name="Bryant W.B."/>
            <person name="Bucks S."/>
            <person name="Chao H."/>
            <person name="Chevignon G."/>
            <person name="Christen J.M."/>
            <person name="Clarke D.F."/>
            <person name="Dittmer N.T."/>
            <person name="Ferguson L.C.F."/>
            <person name="Garavelou S."/>
            <person name="Gordon K.H.J."/>
            <person name="Gunaratna R.T."/>
            <person name="Han Y."/>
            <person name="Hauser F."/>
            <person name="He Y."/>
            <person name="Heidel-Fischer H."/>
            <person name="Hirsh A."/>
            <person name="Hu Y."/>
            <person name="Jiang H."/>
            <person name="Kalra D."/>
            <person name="Klinner C."/>
            <person name="Konig C."/>
            <person name="Kovar C."/>
            <person name="Kroll A.R."/>
            <person name="Kuwar S.S."/>
            <person name="Lee S.L."/>
            <person name="Lehman R."/>
            <person name="Li K."/>
            <person name="Li Z."/>
            <person name="Liang H."/>
            <person name="Lovelace S."/>
            <person name="Lu Z."/>
            <person name="Mansfield J.H."/>
            <person name="McCulloch K.J."/>
            <person name="Mathew T."/>
            <person name="Morton B."/>
            <person name="Muzny D.M."/>
            <person name="Neunemann D."/>
            <person name="Ongeri F."/>
            <person name="Pauchet Y."/>
            <person name="Pu L.L."/>
            <person name="Pyrousis I."/>
            <person name="Rao X.J."/>
            <person name="Redding A."/>
            <person name="Roesel C."/>
            <person name="Sanchez-Gracia A."/>
            <person name="Schaack S."/>
            <person name="Shukla A."/>
            <person name="Tetreau G."/>
            <person name="Wang Y."/>
            <person name="Xiong G.H."/>
            <person name="Traut W."/>
            <person name="Walsh T.K."/>
            <person name="Worley K.C."/>
            <person name="Wu D."/>
            <person name="Wu W."/>
            <person name="Wu Y.Q."/>
            <person name="Zhang X."/>
            <person name="Zou Z."/>
            <person name="Zucker H."/>
            <person name="Briscoe A.D."/>
            <person name="Burmester T."/>
            <person name="Clem R.J."/>
            <person name="Feyereisen R."/>
            <person name="Grimmelikhuijzen C.J.P."/>
            <person name="Hamodrakas S.J."/>
            <person name="Hansson B.S."/>
            <person name="Huguet E."/>
            <person name="Jermiin L.S."/>
            <person name="Lan Q."/>
            <person name="Lehman H.K."/>
            <person name="Lorenzen M."/>
            <person name="Merzendorfer H."/>
            <person name="Michalopoulos I."/>
            <person name="Morton D.B."/>
            <person name="Muthukrishnan S."/>
            <person name="Oakeshott J.G."/>
            <person name="Palmer W."/>
            <person name="Park Y."/>
            <person name="Passarelli A.L."/>
            <person name="Rozas J."/>
            <person name="Schwartz L.M."/>
            <person name="Smith W."/>
            <person name="Southgate A."/>
            <person name="Vilcinskas A."/>
            <person name="Vogt R."/>
            <person name="Wang P."/>
            <person name="Werren J."/>
            <person name="Yu X.Q."/>
            <person name="Zhou J.J."/>
            <person name="Brown S.J."/>
            <person name="Scherer S.E."/>
            <person name="Richards S."/>
            <person name="Blissard G.W."/>
        </authorList>
    </citation>
    <scope>NUCLEOTIDE SEQUENCE</scope>
</reference>
<gene>
    <name evidence="1" type="ORF">O3G_MSEX003827</name>
</gene>
<reference evidence="1" key="2">
    <citation type="submission" date="2020-12" db="EMBL/GenBank/DDBJ databases">
        <authorList>
            <person name="Kanost M."/>
        </authorList>
    </citation>
    <scope>NUCLEOTIDE SEQUENCE</scope>
</reference>
<sequence>MRSSEIHDLTLRCLISGAKALGRRRCDVQITYWLYVFVQGPCHDRVNYAVDMIYYISIRPDRDQTTFSKPDIVSHVSVTSRDQPVYMRFQEAGIIVSTARSNHLSSIVILLDPTQSGHCCVREKKTNNSFTASIIRLKTP</sequence>
<dbReference type="AlphaFoldDB" id="A0A921YV65"/>
<protein>
    <submittedName>
        <fullName evidence="1">Uncharacterized protein</fullName>
    </submittedName>
</protein>
<keyword evidence="2" id="KW-1185">Reference proteome</keyword>
<accession>A0A921YV65</accession>
<comment type="caution">
    <text evidence="1">The sequence shown here is derived from an EMBL/GenBank/DDBJ whole genome shotgun (WGS) entry which is preliminary data.</text>
</comment>
<evidence type="ECO:0000313" key="2">
    <source>
        <dbReference type="Proteomes" id="UP000791440"/>
    </source>
</evidence>
<name>A0A921YV65_MANSE</name>
<proteinExistence type="predicted"/>
<dbReference type="Proteomes" id="UP000791440">
    <property type="component" value="Unassembled WGS sequence"/>
</dbReference>
<dbReference type="EMBL" id="JH668318">
    <property type="protein sequence ID" value="KAG6445277.1"/>
    <property type="molecule type" value="Genomic_DNA"/>
</dbReference>
<evidence type="ECO:0000313" key="1">
    <source>
        <dbReference type="EMBL" id="KAG6445277.1"/>
    </source>
</evidence>
<organism evidence="1 2">
    <name type="scientific">Manduca sexta</name>
    <name type="common">Tobacco hawkmoth</name>
    <name type="synonym">Tobacco hornworm</name>
    <dbReference type="NCBI Taxonomy" id="7130"/>
    <lineage>
        <taxon>Eukaryota</taxon>
        <taxon>Metazoa</taxon>
        <taxon>Ecdysozoa</taxon>
        <taxon>Arthropoda</taxon>
        <taxon>Hexapoda</taxon>
        <taxon>Insecta</taxon>
        <taxon>Pterygota</taxon>
        <taxon>Neoptera</taxon>
        <taxon>Endopterygota</taxon>
        <taxon>Lepidoptera</taxon>
        <taxon>Glossata</taxon>
        <taxon>Ditrysia</taxon>
        <taxon>Bombycoidea</taxon>
        <taxon>Sphingidae</taxon>
        <taxon>Sphinginae</taxon>
        <taxon>Sphingini</taxon>
        <taxon>Manduca</taxon>
    </lineage>
</organism>